<protein>
    <submittedName>
        <fullName evidence="5">Uncharacterized protein</fullName>
    </submittedName>
</protein>
<dbReference type="EMBL" id="ML977695">
    <property type="protein sequence ID" value="KAF1993582.1"/>
    <property type="molecule type" value="Genomic_DNA"/>
</dbReference>
<evidence type="ECO:0000259" key="3">
    <source>
        <dbReference type="Pfam" id="PF20639"/>
    </source>
</evidence>
<feature type="domain" description="RRN6 beta-propeller" evidence="2">
    <location>
        <begin position="108"/>
        <end position="472"/>
    </location>
</feature>
<feature type="region of interest" description="Disordered" evidence="1">
    <location>
        <begin position="909"/>
        <end position="962"/>
    </location>
</feature>
<dbReference type="Pfam" id="PF10214">
    <property type="entry name" value="Rrn6_beta-prop"/>
    <property type="match status" value="1"/>
</dbReference>
<accession>A0A6A5VUV8</accession>
<dbReference type="Proteomes" id="UP000799779">
    <property type="component" value="Unassembled WGS sequence"/>
</dbReference>
<dbReference type="InterPro" id="IPR048536">
    <property type="entry name" value="Rrn6_K-rich"/>
</dbReference>
<feature type="compositionally biased region" description="Polar residues" evidence="1">
    <location>
        <begin position="816"/>
        <end position="834"/>
    </location>
</feature>
<dbReference type="InterPro" id="IPR048537">
    <property type="entry name" value="RRN6_HB"/>
</dbReference>
<evidence type="ECO:0000259" key="2">
    <source>
        <dbReference type="Pfam" id="PF10214"/>
    </source>
</evidence>
<feature type="domain" description="RRN6 K-rich C-terminal" evidence="3">
    <location>
        <begin position="880"/>
        <end position="1016"/>
    </location>
</feature>
<organism evidence="5 6">
    <name type="scientific">Amniculicola lignicola CBS 123094</name>
    <dbReference type="NCBI Taxonomy" id="1392246"/>
    <lineage>
        <taxon>Eukaryota</taxon>
        <taxon>Fungi</taxon>
        <taxon>Dikarya</taxon>
        <taxon>Ascomycota</taxon>
        <taxon>Pezizomycotina</taxon>
        <taxon>Dothideomycetes</taxon>
        <taxon>Pleosporomycetidae</taxon>
        <taxon>Pleosporales</taxon>
        <taxon>Amniculicolaceae</taxon>
        <taxon>Amniculicola</taxon>
    </lineage>
</organism>
<dbReference type="Gene3D" id="2.40.160.20">
    <property type="match status" value="1"/>
</dbReference>
<sequence>MANPSTNTLTYGHFGQAIYDLDNSSWSFARQPSHTGEIRQFTTWRTTIWPSKRFQEASETELRRSIYQSKQAATTLGQTETTLVPYLGKIHELSRTSAAVLSSLDMYDPAVGDLISFGTIAPEGRYKNPRRIVAVPTGECGNILRLTLLTKERYGWETNKSPYLEGEGITGTESGYAIWGVMAIQQICFSQTENKSMFLAVRSSAGTSLFRPTQRDRAAAPPRSAYYQLPASKIDPGPVSSISIHETGGTPHANVVFNPEYQRQLGIVDQCGNWSVWDIDRGERSGGYRLSCTCRSTIDVADSDAASEPVTTRDDGWARIMWVGDVNTILVCTRRNMEIFDIRGKSPTLLNCAEVLPKRSADWILDVKRHPTNKHNFFVLTSTQLVLMAVFCHNDVLGNANIEAGAIILLSWAHFRGTEDFTLQICVPAVTEEESIVFVSSRLNHLINVFRFAVSDNDTSLPLSSVDPVTLVIEDDLFSTKAGSRHIVSMHVQPLPFGEDDSSYNSGPGYKYQSCGLKFYRLTVVTSDLGVHDTLISAYDLGKEFTQPMEMLILPTNWHLVFRPRQEREAVTMTDVRDDFVEVDGLNAAFDPHLKKPFRPPRFRRGRNEGGESEMEDQSLMYRALSNLDKMDECNLGEDQDFSVLAQGIKGLLLVDAATVEGIPLGTMSEFGGMKTKVADVDEASSILQELLIHDSESSLLELRQLAPGLYLHSIDAHGQEPTISQLYDNILQHYIAPLPATISNRLRQKKEWCARRIATDVILADIRVRLKQPNQSSEEFAGSQLVNSSQPRNSQDSGAALSMRSSSKVKERGDSQNQPFSPSSVMWSQSSLPTPEPTPSIASGTAHPDHPSASTPLSRLSQHLQITKPLPTVPSNLNKVLMHWNMNSDPSTYDWDATTRAQEELFGTAEDQETVEDIESRESRQLKAKRKEERRAKRQKREQELFKRQAESQPTVLRSSPGPMFGLGFGYSSQTLSQSQSQAKRQGGAFGGKEFVQSQVEPGRHGGRPGKAKKKGRLLHYTIVKMSGFPTLQPAFIVRVDIDAPLGVGGQTGPALAIVPMVSGTVKSEPGFEPKLDAELHGVGYDYIHNDADGGHMRLDVRSQVKNSDGTIFAMYYKGTVALTAGVKAILGGSEDAKTTEFGDSFVTFSFETGDKKHKDLENGLYVAAGRFIFEKGKKVVVEYRVSKVGFGN</sequence>
<dbReference type="PANTHER" id="PTHR28221:SF2">
    <property type="entry name" value="RNA POLYMERASE I-SPECIFIC TRANSCRIPTION INITIATION FACTOR RRN6"/>
    <property type="match status" value="1"/>
</dbReference>
<dbReference type="PANTHER" id="PTHR28221">
    <property type="entry name" value="RNA POLYMERASE I-SPECIFIC TRANSCRIPTION INITIATION FACTOR RRN6"/>
    <property type="match status" value="1"/>
</dbReference>
<dbReference type="Pfam" id="PF20640">
    <property type="entry name" value="Rrn6_HB"/>
    <property type="match status" value="1"/>
</dbReference>
<evidence type="ECO:0000313" key="5">
    <source>
        <dbReference type="EMBL" id="KAF1993582.1"/>
    </source>
</evidence>
<gene>
    <name evidence="5" type="ORF">P154DRAFT_557650</name>
</gene>
<dbReference type="GO" id="GO:0001179">
    <property type="term" value="F:RNA polymerase I general transcription initiation factor binding"/>
    <property type="evidence" value="ECO:0007669"/>
    <property type="project" value="TreeGrafter"/>
</dbReference>
<feature type="compositionally biased region" description="Polar residues" evidence="1">
    <location>
        <begin position="775"/>
        <end position="798"/>
    </location>
</feature>
<dbReference type="Pfam" id="PF11578">
    <property type="entry name" value="DUF3237"/>
    <property type="match status" value="1"/>
</dbReference>
<reference evidence="5" key="1">
    <citation type="journal article" date="2020" name="Stud. Mycol.">
        <title>101 Dothideomycetes genomes: a test case for predicting lifestyles and emergence of pathogens.</title>
        <authorList>
            <person name="Haridas S."/>
            <person name="Albert R."/>
            <person name="Binder M."/>
            <person name="Bloem J."/>
            <person name="Labutti K."/>
            <person name="Salamov A."/>
            <person name="Andreopoulos B."/>
            <person name="Baker S."/>
            <person name="Barry K."/>
            <person name="Bills G."/>
            <person name="Bluhm B."/>
            <person name="Cannon C."/>
            <person name="Castanera R."/>
            <person name="Culley D."/>
            <person name="Daum C."/>
            <person name="Ezra D."/>
            <person name="Gonzalez J."/>
            <person name="Henrissat B."/>
            <person name="Kuo A."/>
            <person name="Liang C."/>
            <person name="Lipzen A."/>
            <person name="Lutzoni F."/>
            <person name="Magnuson J."/>
            <person name="Mondo S."/>
            <person name="Nolan M."/>
            <person name="Ohm R."/>
            <person name="Pangilinan J."/>
            <person name="Park H.-J."/>
            <person name="Ramirez L."/>
            <person name="Alfaro M."/>
            <person name="Sun H."/>
            <person name="Tritt A."/>
            <person name="Yoshinaga Y."/>
            <person name="Zwiers L.-H."/>
            <person name="Turgeon B."/>
            <person name="Goodwin S."/>
            <person name="Spatafora J."/>
            <person name="Crous P."/>
            <person name="Grigoriev I."/>
        </authorList>
    </citation>
    <scope>NUCLEOTIDE SEQUENCE</scope>
    <source>
        <strain evidence="5">CBS 123094</strain>
    </source>
</reference>
<dbReference type="InterPro" id="IPR019350">
    <property type="entry name" value="RNA_pol_I-sp_TIF_RRN6-like"/>
</dbReference>
<name>A0A6A5VUV8_9PLEO</name>
<feature type="compositionally biased region" description="Basic and acidic residues" evidence="1">
    <location>
        <begin position="919"/>
        <end position="951"/>
    </location>
</feature>
<keyword evidence="6" id="KW-1185">Reference proteome</keyword>
<dbReference type="AlphaFoldDB" id="A0A6A5VUV8"/>
<evidence type="ECO:0000313" key="6">
    <source>
        <dbReference type="Proteomes" id="UP000799779"/>
    </source>
</evidence>
<dbReference type="GO" id="GO:0070860">
    <property type="term" value="C:RNA polymerase I core factor complex"/>
    <property type="evidence" value="ECO:0007669"/>
    <property type="project" value="TreeGrafter"/>
</dbReference>
<evidence type="ECO:0000259" key="4">
    <source>
        <dbReference type="Pfam" id="PF20640"/>
    </source>
</evidence>
<proteinExistence type="predicted"/>
<feature type="domain" description="RRN6 helical bundle" evidence="4">
    <location>
        <begin position="577"/>
        <end position="767"/>
    </location>
</feature>
<evidence type="ECO:0000256" key="1">
    <source>
        <dbReference type="SAM" id="MobiDB-lite"/>
    </source>
</evidence>
<dbReference type="Pfam" id="PF20639">
    <property type="entry name" value="Rrn6_K-rich"/>
    <property type="match status" value="1"/>
</dbReference>
<feature type="region of interest" description="Disordered" evidence="1">
    <location>
        <begin position="775"/>
        <end position="860"/>
    </location>
</feature>
<dbReference type="OrthoDB" id="4090074at2759"/>
<dbReference type="GO" id="GO:0042790">
    <property type="term" value="P:nucleolar large rRNA transcription by RNA polymerase I"/>
    <property type="evidence" value="ECO:0007669"/>
    <property type="project" value="TreeGrafter"/>
</dbReference>
<dbReference type="InterPro" id="IPR048535">
    <property type="entry name" value="RRN6_beta-prop"/>
</dbReference>
<dbReference type="GO" id="GO:0001163">
    <property type="term" value="F:RNA polymerase I transcription regulatory region sequence-specific DNA binding"/>
    <property type="evidence" value="ECO:0007669"/>
    <property type="project" value="TreeGrafter"/>
</dbReference>